<reference evidence="4" key="1">
    <citation type="submission" date="2018-08" db="EMBL/GenBank/DDBJ databases">
        <authorList>
            <person name="Hornung B."/>
        </authorList>
    </citation>
    <scope>NUCLEOTIDE SEQUENCE [LARGE SCALE GENOMIC DNA]</scope>
</reference>
<dbReference type="Proteomes" id="UP000263928">
    <property type="component" value="Unassembled WGS sequence"/>
</dbReference>
<dbReference type="SUPFAM" id="SSF51430">
    <property type="entry name" value="NAD(P)-linked oxidoreductase"/>
    <property type="match status" value="1"/>
</dbReference>
<dbReference type="AlphaFoldDB" id="A0A383S7A1"/>
<dbReference type="RefSeq" id="WP_170175620.1">
    <property type="nucleotide sequence ID" value="NZ_LR134442.1"/>
</dbReference>
<evidence type="ECO:0000256" key="1">
    <source>
        <dbReference type="ARBA" id="ARBA00023002"/>
    </source>
</evidence>
<evidence type="ECO:0000313" key="4">
    <source>
        <dbReference type="Proteomes" id="UP000263928"/>
    </source>
</evidence>
<feature type="domain" description="NADP-dependent oxidoreductase" evidence="2">
    <location>
        <begin position="24"/>
        <end position="318"/>
    </location>
</feature>
<keyword evidence="4" id="KW-1185">Reference proteome</keyword>
<keyword evidence="1 3" id="KW-0560">Oxidoreductase</keyword>
<dbReference type="InterPro" id="IPR036812">
    <property type="entry name" value="NAD(P)_OxRdtase_dom_sf"/>
</dbReference>
<proteinExistence type="predicted"/>
<dbReference type="PANTHER" id="PTHR43364:SF4">
    <property type="entry name" value="NAD(P)-LINKED OXIDOREDUCTASE SUPERFAMILY PROTEIN"/>
    <property type="match status" value="1"/>
</dbReference>
<dbReference type="InterPro" id="IPR050523">
    <property type="entry name" value="AKR_Detox_Biosynth"/>
</dbReference>
<evidence type="ECO:0000313" key="3">
    <source>
        <dbReference type="EMBL" id="SYZ33601.1"/>
    </source>
</evidence>
<dbReference type="PANTHER" id="PTHR43364">
    <property type="entry name" value="NADH-SPECIFIC METHYLGLYOXAL REDUCTASE-RELATED"/>
    <property type="match status" value="1"/>
</dbReference>
<dbReference type="GO" id="GO:0016491">
    <property type="term" value="F:oxidoreductase activity"/>
    <property type="evidence" value="ECO:0007669"/>
    <property type="project" value="UniProtKB-KW"/>
</dbReference>
<dbReference type="PRINTS" id="PR00069">
    <property type="entry name" value="ALDKETRDTASE"/>
</dbReference>
<evidence type="ECO:0000259" key="2">
    <source>
        <dbReference type="Pfam" id="PF00248"/>
    </source>
</evidence>
<sequence>MADDAHARMQYRTAGRYGPMLPVLSLGMWQNFGDRAQHDERREIVLAAFDAGVTHLDLAPEYGPPAGAAEEFVGSLLATEFAGRRDELTIATKAHGTGDEFAAGLDASLGRLGTDHVDVLYAHCPGDTPAEHVVAALDAAVQTGRARSVGVSGATAEQTRLIADVARATGTPLSIAQHGYSLFDRRAEGGARSGEYRTSVIDECEDHEMGFAAGSPLFQGLLTHTYRGGAIPERSRAAANDSFPRAWLTHRNMLRIISLEELARRRGQTVAQLVLAWVLYDERVTTAVMGVRSLGQLNENLAVLGTLDFDDAELSQIEPNGARAGCSIT</sequence>
<dbReference type="InterPro" id="IPR023210">
    <property type="entry name" value="NADP_OxRdtase_dom"/>
</dbReference>
<dbReference type="Pfam" id="PF00248">
    <property type="entry name" value="Aldo_ket_red"/>
    <property type="match status" value="1"/>
</dbReference>
<dbReference type="EMBL" id="UNQJ01000010">
    <property type="protein sequence ID" value="SYZ33601.1"/>
    <property type="molecule type" value="Genomic_DNA"/>
</dbReference>
<dbReference type="InterPro" id="IPR020471">
    <property type="entry name" value="AKR"/>
</dbReference>
<gene>
    <name evidence="3" type="ORF">PROPAUS_1520</name>
</gene>
<organism evidence="3 4">
    <name type="scientific">Propionibacterium australiense</name>
    <dbReference type="NCBI Taxonomy" id="119981"/>
    <lineage>
        <taxon>Bacteria</taxon>
        <taxon>Bacillati</taxon>
        <taxon>Actinomycetota</taxon>
        <taxon>Actinomycetes</taxon>
        <taxon>Propionibacteriales</taxon>
        <taxon>Propionibacteriaceae</taxon>
        <taxon>Propionibacterium</taxon>
    </lineage>
</organism>
<dbReference type="EC" id="1.-.-.-" evidence="3"/>
<name>A0A383S7A1_9ACTN</name>
<protein>
    <submittedName>
        <fullName evidence="3">NADP-dependent oxidoreductase domain</fullName>
        <ecNumber evidence="3">1.-.-.-</ecNumber>
    </submittedName>
</protein>
<accession>A0A383S7A1</accession>
<dbReference type="Gene3D" id="3.20.20.100">
    <property type="entry name" value="NADP-dependent oxidoreductase domain"/>
    <property type="match status" value="1"/>
</dbReference>